<dbReference type="Proteomes" id="UP000276834">
    <property type="component" value="Unassembled WGS sequence"/>
</dbReference>
<evidence type="ECO:0000256" key="1">
    <source>
        <dbReference type="SAM" id="MobiDB-lite"/>
    </source>
</evidence>
<sequence>MAGGGGAAASLCAAPPAALGLPQRPSARGASQGGHAQGSGWIWPSWWCQAAAQRPQEQPGGGEGSVPPQSHGKGFGYSDPSVTHVHYCDLEGKATKALKSSKNSSCTR</sequence>
<evidence type="ECO:0000313" key="2">
    <source>
        <dbReference type="EMBL" id="RLV99822.1"/>
    </source>
</evidence>
<organism evidence="2 3">
    <name type="scientific">Chloebia gouldiae</name>
    <name type="common">Gouldian finch</name>
    <name type="synonym">Erythrura gouldiae</name>
    <dbReference type="NCBI Taxonomy" id="44316"/>
    <lineage>
        <taxon>Eukaryota</taxon>
        <taxon>Metazoa</taxon>
        <taxon>Chordata</taxon>
        <taxon>Craniata</taxon>
        <taxon>Vertebrata</taxon>
        <taxon>Euteleostomi</taxon>
        <taxon>Archelosauria</taxon>
        <taxon>Archosauria</taxon>
        <taxon>Dinosauria</taxon>
        <taxon>Saurischia</taxon>
        <taxon>Theropoda</taxon>
        <taxon>Coelurosauria</taxon>
        <taxon>Aves</taxon>
        <taxon>Neognathae</taxon>
        <taxon>Neoaves</taxon>
        <taxon>Telluraves</taxon>
        <taxon>Australaves</taxon>
        <taxon>Passeriformes</taxon>
        <taxon>Passeroidea</taxon>
        <taxon>Passeridae</taxon>
        <taxon>Chloebia</taxon>
    </lineage>
</organism>
<name>A0A3L8SBV7_CHLGU</name>
<proteinExistence type="predicted"/>
<gene>
    <name evidence="2" type="ORF">DV515_00009338</name>
</gene>
<feature type="region of interest" description="Disordered" evidence="1">
    <location>
        <begin position="17"/>
        <end position="78"/>
    </location>
</feature>
<dbReference type="AlphaFoldDB" id="A0A3L8SBV7"/>
<keyword evidence="3" id="KW-1185">Reference proteome</keyword>
<protein>
    <submittedName>
        <fullName evidence="2">Uncharacterized protein</fullName>
    </submittedName>
</protein>
<feature type="compositionally biased region" description="Low complexity" evidence="1">
    <location>
        <begin position="17"/>
        <end position="30"/>
    </location>
</feature>
<evidence type="ECO:0000313" key="3">
    <source>
        <dbReference type="Proteomes" id="UP000276834"/>
    </source>
</evidence>
<reference evidence="2 3" key="1">
    <citation type="journal article" date="2018" name="Proc. R. Soc. B">
        <title>A non-coding region near Follistatin controls head colour polymorphism in the Gouldian finch.</title>
        <authorList>
            <person name="Toomey M.B."/>
            <person name="Marques C.I."/>
            <person name="Andrade P."/>
            <person name="Araujo P.M."/>
            <person name="Sabatino S."/>
            <person name="Gazda M.A."/>
            <person name="Afonso S."/>
            <person name="Lopes R.J."/>
            <person name="Corbo J.C."/>
            <person name="Carneiro M."/>
        </authorList>
    </citation>
    <scope>NUCLEOTIDE SEQUENCE [LARGE SCALE GENOMIC DNA]</scope>
    <source>
        <strain evidence="2">Red01</strain>
        <tissue evidence="2">Muscle</tissue>
    </source>
</reference>
<accession>A0A3L8SBV7</accession>
<comment type="caution">
    <text evidence="2">The sequence shown here is derived from an EMBL/GenBank/DDBJ whole genome shotgun (WGS) entry which is preliminary data.</text>
</comment>
<dbReference type="EMBL" id="QUSF01000030">
    <property type="protein sequence ID" value="RLV99822.1"/>
    <property type="molecule type" value="Genomic_DNA"/>
</dbReference>